<evidence type="ECO:0000313" key="5">
    <source>
        <dbReference type="Proteomes" id="UP000811609"/>
    </source>
</evidence>
<evidence type="ECO:0000256" key="1">
    <source>
        <dbReference type="ARBA" id="ARBA00010820"/>
    </source>
</evidence>
<evidence type="ECO:0000313" key="4">
    <source>
        <dbReference type="EMBL" id="KAG6646226.1"/>
    </source>
</evidence>
<comment type="similarity">
    <text evidence="1">Belongs to the GeBP family.</text>
</comment>
<dbReference type="Proteomes" id="UP000811609">
    <property type="component" value="Chromosome 8"/>
</dbReference>
<name>A0A8T1PPU7_CARIL</name>
<keyword evidence="5" id="KW-1185">Reference proteome</keyword>
<feature type="compositionally biased region" description="Low complexity" evidence="2">
    <location>
        <begin position="15"/>
        <end position="29"/>
    </location>
</feature>
<evidence type="ECO:0000259" key="3">
    <source>
        <dbReference type="Pfam" id="PF04504"/>
    </source>
</evidence>
<feature type="domain" description="Glabrous enhancer-binding protein-like DBD" evidence="3">
    <location>
        <begin position="132"/>
        <end position="226"/>
    </location>
</feature>
<feature type="region of interest" description="Disordered" evidence="2">
    <location>
        <begin position="15"/>
        <end position="42"/>
    </location>
</feature>
<dbReference type="Pfam" id="PF04504">
    <property type="entry name" value="GeBP-like_DBD"/>
    <property type="match status" value="1"/>
</dbReference>
<evidence type="ECO:0000256" key="2">
    <source>
        <dbReference type="SAM" id="MobiDB-lite"/>
    </source>
</evidence>
<dbReference type="GO" id="GO:0006355">
    <property type="term" value="P:regulation of DNA-templated transcription"/>
    <property type="evidence" value="ECO:0007669"/>
    <property type="project" value="InterPro"/>
</dbReference>
<organism evidence="4 5">
    <name type="scientific">Carya illinoinensis</name>
    <name type="common">Pecan</name>
    <dbReference type="NCBI Taxonomy" id="32201"/>
    <lineage>
        <taxon>Eukaryota</taxon>
        <taxon>Viridiplantae</taxon>
        <taxon>Streptophyta</taxon>
        <taxon>Embryophyta</taxon>
        <taxon>Tracheophyta</taxon>
        <taxon>Spermatophyta</taxon>
        <taxon>Magnoliopsida</taxon>
        <taxon>eudicotyledons</taxon>
        <taxon>Gunneridae</taxon>
        <taxon>Pentapetalae</taxon>
        <taxon>rosids</taxon>
        <taxon>fabids</taxon>
        <taxon>Fagales</taxon>
        <taxon>Juglandaceae</taxon>
        <taxon>Carya</taxon>
    </lineage>
</organism>
<sequence length="399" mass="45321">MLSSFVDWIVFSSSSSSSFSSSYSSSTSSRYDHEDNDQEVISNEKNNVVLDGVAANGDTIPVGIAVTDASAAVTVAVPATEAPIRDHPPPITTMIINSRKRRRIDYDEDDDVVLMAAQEEKKHLDDSRRPSHRLWTNEDEIQLLQGYLEHTRSRGNVIHHNDTALFCEQIGSKLQVGFNKNQLLEKLRRLKKKYRNVLEKINSDKEFSYKSMHDQATFEISCKIWGDTRPMGKLGVEENTLDDDDDQPSPTTFNHLNLVDVKVESEEVLSDLRLRKPTKSGHASKNRWISNRRNNDNNNDDVEDNNIDNGNATSLIKDTVLRSCLSPWFKELLSNAFCPMPLNGTLQGASTMSLQGEEQVDEKGREQRILELERYSKQLELVQDRIKVALQELRSNIRE</sequence>
<comment type="caution">
    <text evidence="4">The sequence shown here is derived from an EMBL/GenBank/DDBJ whole genome shotgun (WGS) entry which is preliminary data.</text>
</comment>
<dbReference type="PANTHER" id="PTHR31662">
    <property type="entry name" value="BNAANNG10740D PROTEIN-RELATED"/>
    <property type="match status" value="1"/>
</dbReference>
<reference evidence="4" key="1">
    <citation type="submission" date="2020-12" db="EMBL/GenBank/DDBJ databases">
        <title>WGS assembly of Carya illinoinensis cv. Pawnee.</title>
        <authorList>
            <person name="Platts A."/>
            <person name="Shu S."/>
            <person name="Wright S."/>
            <person name="Barry K."/>
            <person name="Edger P."/>
            <person name="Pires J.C."/>
            <person name="Schmutz J."/>
        </authorList>
    </citation>
    <scope>NUCLEOTIDE SEQUENCE</scope>
    <source>
        <tissue evidence="4">Leaf</tissue>
    </source>
</reference>
<dbReference type="InterPro" id="IPR007592">
    <property type="entry name" value="GEBP"/>
</dbReference>
<dbReference type="AlphaFoldDB" id="A0A8T1PPU7"/>
<dbReference type="EMBL" id="CM031816">
    <property type="protein sequence ID" value="KAG6646226.1"/>
    <property type="molecule type" value="Genomic_DNA"/>
</dbReference>
<accession>A0A8T1PPU7</accession>
<protein>
    <recommendedName>
        <fullName evidence="3">Glabrous enhancer-binding protein-like DBD domain-containing protein</fullName>
    </recommendedName>
</protein>
<dbReference type="PANTHER" id="PTHR31662:SF1">
    <property type="entry name" value="OS01G0249900 PROTEIN"/>
    <property type="match status" value="1"/>
</dbReference>
<gene>
    <name evidence="4" type="ORF">CIPAW_08G178900</name>
</gene>
<feature type="compositionally biased region" description="Basic residues" evidence="2">
    <location>
        <begin position="275"/>
        <end position="285"/>
    </location>
</feature>
<proteinExistence type="inferred from homology"/>
<dbReference type="GO" id="GO:0005634">
    <property type="term" value="C:nucleus"/>
    <property type="evidence" value="ECO:0007669"/>
    <property type="project" value="TreeGrafter"/>
</dbReference>
<feature type="region of interest" description="Disordered" evidence="2">
    <location>
        <begin position="272"/>
        <end position="311"/>
    </location>
</feature>
<dbReference type="InterPro" id="IPR053932">
    <property type="entry name" value="GeBP-like_DBD"/>
</dbReference>